<dbReference type="RefSeq" id="WP_090604875.1">
    <property type="nucleotide sequence ID" value="NZ_FNZR01000003.1"/>
</dbReference>
<dbReference type="Proteomes" id="UP000198916">
    <property type="component" value="Unassembled WGS sequence"/>
</dbReference>
<sequence length="925" mass="101052">MRKSIYPFFVLFVLQLTVHAQVDSKVADLLAKQPAETSNSFREVMAQLERFSESDISTLLRQLTPPGKGANAGIEYAANSYSYHVLLAGKGEQRATFVKGAIAALDALTDKDNKGFVIQLLQNAGDDTAVDALKRYLNDDRLSEKAARALARIGTESAGAALLAGLQDATEVAAVNVANALGFMAYQPAEQQLLARVSTEAIPLRKAVLYALSRVGSPAAEPALRKAAQDVGFVYDVTDATAAYVNYAYRLASMGETAAAEKIASRLLRSAKQDQQVHTRVAALRLLTQIDGNKQVNVLVKGTKDENSIYRSTALALLAPYLNERISWQIGRGIFKADESVQVAILRYFGDHNLVSMLPEVRRALDTGTPNVRATAVNTLQKLLGNEAAAELIERLGASDVETRTAIKEALLISKNSQLPTLLTRALSTEKDSALQVLLIDLLAQRGVGESVPLIFEIIQSEAPVEVKTAAYAALPQVARPTDLEKLMELLFSAKSEHVGPVQQAVIVAVNRGRDRIDQVQQVVARFQKTNAVSRPLFFPILSGIGGGEALALIADYTDNADPGIRGAATTALVNWSGAEALPKLVELSRKKVMDAAQRDAVVKGLIRVIGISGIPAEQKVLHLRDLFEIVETADQKKAILSALESSKTYNALIFAGKYLDDEQLKSTAANTVMNIALEDKRFYGPDVTRLLTKVMALLSGSESSYLREAIQKHLDEQTDQEAGYVSLFNGRDLTGWKGLVANPIQRVLMHPDSLAIAQEQADQLMRQGWSVEDGVLQFNGHGDNIATTEQYANFELFVDWKLAKEGKEGDAGIYLRGTPQVQIWDISRVDVGAEVGSGGLYNNEKNRRHPLKVADNPLGEWNTFRIVMIGDKVTVYLNGELVTDSVVLENYWNRSLPIFPIEQIELQAHGTHVSYRDIYIKELP</sequence>
<keyword evidence="4" id="KW-1185">Reference proteome</keyword>
<accession>A0A1H7M4C0</accession>
<dbReference type="STRING" id="332977.SAMN05421740_103357"/>
<dbReference type="OrthoDB" id="9806233at2"/>
<evidence type="ECO:0000259" key="2">
    <source>
        <dbReference type="Pfam" id="PF06439"/>
    </source>
</evidence>
<dbReference type="InterPro" id="IPR011989">
    <property type="entry name" value="ARM-like"/>
</dbReference>
<evidence type="ECO:0000256" key="1">
    <source>
        <dbReference type="SAM" id="SignalP"/>
    </source>
</evidence>
<evidence type="ECO:0000313" key="4">
    <source>
        <dbReference type="Proteomes" id="UP000198916"/>
    </source>
</evidence>
<keyword evidence="1" id="KW-0732">Signal</keyword>
<reference evidence="4" key="1">
    <citation type="submission" date="2016-10" db="EMBL/GenBank/DDBJ databases">
        <authorList>
            <person name="Varghese N."/>
            <person name="Submissions S."/>
        </authorList>
    </citation>
    <scope>NUCLEOTIDE SEQUENCE [LARGE SCALE GENOMIC DNA]</scope>
    <source>
        <strain evidence="4">Jip14</strain>
    </source>
</reference>
<protein>
    <submittedName>
        <fullName evidence="3">HEAT repeat</fullName>
    </submittedName>
</protein>
<name>A0A1H7M4C0_9SPHI</name>
<dbReference type="SMART" id="SM00567">
    <property type="entry name" value="EZ_HEAT"/>
    <property type="match status" value="6"/>
</dbReference>
<dbReference type="Pfam" id="PF13646">
    <property type="entry name" value="HEAT_2"/>
    <property type="match status" value="1"/>
</dbReference>
<dbReference type="GO" id="GO:0016787">
    <property type="term" value="F:hydrolase activity"/>
    <property type="evidence" value="ECO:0007669"/>
    <property type="project" value="InterPro"/>
</dbReference>
<organism evidence="3 4">
    <name type="scientific">Parapedobacter koreensis</name>
    <dbReference type="NCBI Taxonomy" id="332977"/>
    <lineage>
        <taxon>Bacteria</taxon>
        <taxon>Pseudomonadati</taxon>
        <taxon>Bacteroidota</taxon>
        <taxon>Sphingobacteriia</taxon>
        <taxon>Sphingobacteriales</taxon>
        <taxon>Sphingobacteriaceae</taxon>
        <taxon>Parapedobacter</taxon>
    </lineage>
</organism>
<feature type="chain" id="PRO_5011474187" evidence="1">
    <location>
        <begin position="21"/>
        <end position="925"/>
    </location>
</feature>
<dbReference type="Gene3D" id="1.25.10.10">
    <property type="entry name" value="Leucine-rich Repeat Variant"/>
    <property type="match status" value="2"/>
</dbReference>
<dbReference type="AlphaFoldDB" id="A0A1H7M4C0"/>
<evidence type="ECO:0000313" key="3">
    <source>
        <dbReference type="EMBL" id="SEL05949.1"/>
    </source>
</evidence>
<dbReference type="Pfam" id="PF06439">
    <property type="entry name" value="3keto-disac_hyd"/>
    <property type="match status" value="1"/>
</dbReference>
<feature type="domain" description="3-keto-alpha-glucoside-1,2-lyase/3-keto-2-hydroxy-glucal hydratase" evidence="2">
    <location>
        <begin position="724"/>
        <end position="922"/>
    </location>
</feature>
<dbReference type="InterPro" id="IPR016024">
    <property type="entry name" value="ARM-type_fold"/>
</dbReference>
<gene>
    <name evidence="3" type="ORF">SAMN05421740_103357</name>
</gene>
<dbReference type="SUPFAM" id="SSF48371">
    <property type="entry name" value="ARM repeat"/>
    <property type="match status" value="1"/>
</dbReference>
<dbReference type="Gene3D" id="2.60.120.560">
    <property type="entry name" value="Exo-inulinase, domain 1"/>
    <property type="match status" value="1"/>
</dbReference>
<dbReference type="InterPro" id="IPR010496">
    <property type="entry name" value="AL/BT2_dom"/>
</dbReference>
<feature type="signal peptide" evidence="1">
    <location>
        <begin position="1"/>
        <end position="20"/>
    </location>
</feature>
<dbReference type="EMBL" id="FNZR01000003">
    <property type="protein sequence ID" value="SEL05949.1"/>
    <property type="molecule type" value="Genomic_DNA"/>
</dbReference>
<proteinExistence type="predicted"/>
<dbReference type="InterPro" id="IPR004155">
    <property type="entry name" value="PBS_lyase_HEAT"/>
</dbReference>